<accession>A0ABV5R1U0</accession>
<proteinExistence type="predicted"/>
<dbReference type="Proteomes" id="UP001589710">
    <property type="component" value="Unassembled WGS sequence"/>
</dbReference>
<reference evidence="1 2" key="1">
    <citation type="submission" date="2024-09" db="EMBL/GenBank/DDBJ databases">
        <authorList>
            <person name="Sun Q."/>
            <person name="Mori K."/>
        </authorList>
    </citation>
    <scope>NUCLEOTIDE SEQUENCE [LARGE SCALE GENOMIC DNA]</scope>
    <source>
        <strain evidence="1 2">JCM 3331</strain>
    </source>
</reference>
<gene>
    <name evidence="1" type="ORF">ACFFTL_05550</name>
</gene>
<organism evidence="1 2">
    <name type="scientific">Streptomyces yanii</name>
    <dbReference type="NCBI Taxonomy" id="78510"/>
    <lineage>
        <taxon>Bacteria</taxon>
        <taxon>Bacillati</taxon>
        <taxon>Actinomycetota</taxon>
        <taxon>Actinomycetes</taxon>
        <taxon>Kitasatosporales</taxon>
        <taxon>Streptomycetaceae</taxon>
        <taxon>Streptomyces</taxon>
    </lineage>
</organism>
<keyword evidence="2" id="KW-1185">Reference proteome</keyword>
<dbReference type="RefSeq" id="WP_345509923.1">
    <property type="nucleotide sequence ID" value="NZ_BAAAXD010000005.1"/>
</dbReference>
<sequence length="43" mass="4588">MIEIATARRNKITAHLRETGLGARADLAFVGLDDDPDGPVTLP</sequence>
<evidence type="ECO:0000313" key="1">
    <source>
        <dbReference type="EMBL" id="MFB9571820.1"/>
    </source>
</evidence>
<protein>
    <submittedName>
        <fullName evidence="1">Uncharacterized protein</fullName>
    </submittedName>
</protein>
<name>A0ABV5R1U0_9ACTN</name>
<evidence type="ECO:0000313" key="2">
    <source>
        <dbReference type="Proteomes" id="UP001589710"/>
    </source>
</evidence>
<comment type="caution">
    <text evidence="1">The sequence shown here is derived from an EMBL/GenBank/DDBJ whole genome shotgun (WGS) entry which is preliminary data.</text>
</comment>
<dbReference type="EMBL" id="JBHMCG010000020">
    <property type="protein sequence ID" value="MFB9571820.1"/>
    <property type="molecule type" value="Genomic_DNA"/>
</dbReference>